<dbReference type="InterPro" id="IPR029028">
    <property type="entry name" value="Alpha/beta_knot_MTases"/>
</dbReference>
<dbReference type="GO" id="GO:0008173">
    <property type="term" value="F:RNA methyltransferase activity"/>
    <property type="evidence" value="ECO:0007669"/>
    <property type="project" value="InterPro"/>
</dbReference>
<dbReference type="AlphaFoldDB" id="A0A0G0HAJ1"/>
<dbReference type="InterPro" id="IPR001537">
    <property type="entry name" value="SpoU_MeTrfase"/>
</dbReference>
<dbReference type="Proteomes" id="UP000034852">
    <property type="component" value="Unassembled WGS sequence"/>
</dbReference>
<gene>
    <name evidence="4" type="ORF">US52_C0022G0014</name>
</gene>
<dbReference type="InterPro" id="IPR029026">
    <property type="entry name" value="tRNA_m1G_MTases_N"/>
</dbReference>
<organism evidence="4 5">
    <name type="scientific">candidate division WS6 bacterium GW2011_GWA2_37_6</name>
    <dbReference type="NCBI Taxonomy" id="1619087"/>
    <lineage>
        <taxon>Bacteria</taxon>
        <taxon>Candidatus Dojkabacteria</taxon>
    </lineage>
</organism>
<comment type="caution">
    <text evidence="4">The sequence shown here is derived from an EMBL/GenBank/DDBJ whole genome shotgun (WGS) entry which is preliminary data.</text>
</comment>
<reference evidence="4 5" key="1">
    <citation type="journal article" date="2015" name="Nature">
        <title>rRNA introns, odd ribosomes, and small enigmatic genomes across a large radiation of phyla.</title>
        <authorList>
            <person name="Brown C.T."/>
            <person name="Hug L.A."/>
            <person name="Thomas B.C."/>
            <person name="Sharon I."/>
            <person name="Castelle C.J."/>
            <person name="Singh A."/>
            <person name="Wilkins M.J."/>
            <person name="Williams K.H."/>
            <person name="Banfield J.F."/>
        </authorList>
    </citation>
    <scope>NUCLEOTIDE SEQUENCE [LARGE SCALE GENOMIC DNA]</scope>
</reference>
<dbReference type="InterPro" id="IPR004441">
    <property type="entry name" value="rRNA_MeTrfase_TrmH"/>
</dbReference>
<keyword evidence="2" id="KW-0808">Transferase</keyword>
<dbReference type="GO" id="GO:0032259">
    <property type="term" value="P:methylation"/>
    <property type="evidence" value="ECO:0007669"/>
    <property type="project" value="UniProtKB-KW"/>
</dbReference>
<proteinExistence type="predicted"/>
<evidence type="ECO:0000256" key="1">
    <source>
        <dbReference type="ARBA" id="ARBA00022603"/>
    </source>
</evidence>
<dbReference type="PATRIC" id="fig|1619087.5.peg.321"/>
<evidence type="ECO:0000256" key="2">
    <source>
        <dbReference type="ARBA" id="ARBA00022679"/>
    </source>
</evidence>
<sequence>MIYKKENNNQNISYVNDVEQKEIEKTLEKMTEEDKKIVETRVYEMKKYPIHIILENIRSAFNVGAIFRTCDAAGIEKLWLTGITPYPPHNRIPKTALGATESVNWEYKKDIDEVLSQLRSKKIPIIAAELTENAEIYTDFKFSGPVAIIFGHEVNGVEKSTIKKCSAVVKIPMHGLKESLNVEVSCGIILFEIVRQLKTNSKSTLNQ</sequence>
<dbReference type="PANTHER" id="PTHR46429">
    <property type="entry name" value="23S RRNA (GUANOSINE-2'-O-)-METHYLTRANSFERASE RLMB"/>
    <property type="match status" value="1"/>
</dbReference>
<dbReference type="GO" id="GO:0005829">
    <property type="term" value="C:cytosol"/>
    <property type="evidence" value="ECO:0007669"/>
    <property type="project" value="TreeGrafter"/>
</dbReference>
<feature type="domain" description="tRNA/rRNA methyltransferase SpoU type" evidence="3">
    <location>
        <begin position="50"/>
        <end position="191"/>
    </location>
</feature>
<name>A0A0G0HAJ1_9BACT</name>
<evidence type="ECO:0000259" key="3">
    <source>
        <dbReference type="Pfam" id="PF00588"/>
    </source>
</evidence>
<evidence type="ECO:0000313" key="5">
    <source>
        <dbReference type="Proteomes" id="UP000034852"/>
    </source>
</evidence>
<dbReference type="GO" id="GO:0003723">
    <property type="term" value="F:RNA binding"/>
    <property type="evidence" value="ECO:0007669"/>
    <property type="project" value="InterPro"/>
</dbReference>
<dbReference type="SUPFAM" id="SSF75217">
    <property type="entry name" value="alpha/beta knot"/>
    <property type="match status" value="1"/>
</dbReference>
<dbReference type="PANTHER" id="PTHR46429:SF1">
    <property type="entry name" value="23S RRNA (GUANOSINE-2'-O-)-METHYLTRANSFERASE RLMB"/>
    <property type="match status" value="1"/>
</dbReference>
<dbReference type="GO" id="GO:0006396">
    <property type="term" value="P:RNA processing"/>
    <property type="evidence" value="ECO:0007669"/>
    <property type="project" value="InterPro"/>
</dbReference>
<dbReference type="Gene3D" id="3.40.1280.10">
    <property type="match status" value="1"/>
</dbReference>
<keyword evidence="1 4" id="KW-0489">Methyltransferase</keyword>
<protein>
    <submittedName>
        <fullName evidence="4">rRNA methylase</fullName>
    </submittedName>
</protein>
<evidence type="ECO:0000313" key="4">
    <source>
        <dbReference type="EMBL" id="KKQ35565.1"/>
    </source>
</evidence>
<dbReference type="CDD" id="cd18097">
    <property type="entry name" value="SpoU-like"/>
    <property type="match status" value="1"/>
</dbReference>
<accession>A0A0G0HAJ1</accession>
<dbReference type="EMBL" id="LBTH01000022">
    <property type="protein sequence ID" value="KKQ35565.1"/>
    <property type="molecule type" value="Genomic_DNA"/>
</dbReference>
<dbReference type="Pfam" id="PF00588">
    <property type="entry name" value="SpoU_methylase"/>
    <property type="match status" value="1"/>
</dbReference>